<evidence type="ECO:0000313" key="2">
    <source>
        <dbReference type="EMBL" id="QPB44232.1"/>
    </source>
</evidence>
<evidence type="ECO:0000256" key="1">
    <source>
        <dbReference type="SAM" id="MobiDB-lite"/>
    </source>
</evidence>
<feature type="region of interest" description="Disordered" evidence="1">
    <location>
        <begin position="26"/>
        <end position="45"/>
    </location>
</feature>
<dbReference type="EMBL" id="MW018138">
    <property type="protein sequence ID" value="QPB44232.1"/>
    <property type="molecule type" value="Genomic_DNA"/>
</dbReference>
<evidence type="ECO:0000313" key="3">
    <source>
        <dbReference type="Proteomes" id="UP001162098"/>
    </source>
</evidence>
<sequence length="137" mass="15022">MQSNRVCDKCNRTFATSQARAGHHKFCGVPKRPSPPLPEPSDGGFSEMCRELEPIAKKLAGIEQKGTKRKTPDHNTVVDMANAKKCIAQLEASVAALSKHVQDRIDAAQESVEEAVKALYALQAANKRPRIAEENKE</sequence>
<dbReference type="Proteomes" id="UP001162098">
    <property type="component" value="Segment"/>
</dbReference>
<keyword evidence="3" id="KW-1185">Reference proteome</keyword>
<name>A0A7S7YFP5_9VIRU</name>
<protein>
    <submittedName>
        <fullName evidence="2">Uncharacterized protein</fullName>
    </submittedName>
</protein>
<accession>A0A7S7YFP5</accession>
<dbReference type="KEGG" id="vg:80543428"/>
<reference evidence="2 3" key="1">
    <citation type="submission" date="2020-09" db="EMBL/GenBank/DDBJ databases">
        <authorList>
            <person name="Zhang R."/>
            <person name="Garcia K."/>
            <person name="Ogata H."/>
        </authorList>
    </citation>
    <scope>NUCLEOTIDE SEQUENCE [LARGE SCALE GENOMIC DNA]</scope>
    <source>
        <strain evidence="3">stheno</strain>
    </source>
</reference>
<organism evidence="2 3">
    <name type="scientific">Medusavirus stheno T3</name>
    <dbReference type="NCBI Taxonomy" id="3069717"/>
    <lineage>
        <taxon>Viruses</taxon>
        <taxon>Varidnaviria</taxon>
        <taxon>Bamfordvirae</taxon>
        <taxon>Nucleocytoviricota</taxon>
        <taxon>Megaviricetes</taxon>
        <taxon>Mamonoviridae</taxon>
        <taxon>Medusavirus</taxon>
        <taxon>Medusavirus sthenus</taxon>
    </lineage>
</organism>
<proteinExistence type="predicted"/>